<dbReference type="SUPFAM" id="SSF48576">
    <property type="entry name" value="Terpenoid synthases"/>
    <property type="match status" value="1"/>
</dbReference>
<accession>A0A0K8QLP5</accession>
<evidence type="ECO:0000313" key="1">
    <source>
        <dbReference type="EMBL" id="GAP65860.1"/>
    </source>
</evidence>
<sequence length="276" mass="29624">MSDAGFESFVDKWLVAEPAQAIALGYLDAAERDACCALACLEHELIAAAYGIREPQVAAVKLNWWGEELARARQGEALHPLTQALFADARAAALPAPLYAAPVAAALTQLGQGSVADFETQLAAAERFHGALAALETAFWFGVEASPARAARLAALGHLGAALAWLDAESTHELPLPMALLARHQLTREGLRQPSAARRAALRDQLQTLTQALEAAQRLPGPLSLFRGLRARRDRALLAGALRAADPLAALRAPQRPRLGDAFYLWRAARERRAGR</sequence>
<reference evidence="1" key="1">
    <citation type="submission" date="2015-08" db="EMBL/GenBank/DDBJ databases">
        <title>Complete DNA Sequence of Pseudomonas syringae pv. actinidiae, the Causal Agent of Kiwifruit Canker Disease.</title>
        <authorList>
            <person name="Rikkerink E.H.A."/>
            <person name="Fineran P.C."/>
        </authorList>
    </citation>
    <scope>NUCLEOTIDE SEQUENCE</scope>
    <source>
        <strain evidence="1">SkMP5</strain>
    </source>
</reference>
<dbReference type="Proteomes" id="UP000253740">
    <property type="component" value="Unassembled WGS sequence"/>
</dbReference>
<name>A0A0K8QLP5_9GAMM</name>
<dbReference type="AlphaFoldDB" id="A0A0K8QLP5"/>
<keyword evidence="2" id="KW-1185">Reference proteome</keyword>
<dbReference type="InterPro" id="IPR008949">
    <property type="entry name" value="Isoprenoid_synthase_dom_sf"/>
</dbReference>
<evidence type="ECO:0000313" key="2">
    <source>
        <dbReference type="Proteomes" id="UP000253740"/>
    </source>
</evidence>
<protein>
    <submittedName>
        <fullName evidence="1">Phytoene/squalene synthetase</fullName>
    </submittedName>
</protein>
<gene>
    <name evidence="1" type="ORF">MBSD_n1151</name>
</gene>
<dbReference type="STRING" id="1475481.GCA_000953855_01171"/>
<organism evidence="1">
    <name type="scientific">Mizugakiibacter sediminis</name>
    <dbReference type="NCBI Taxonomy" id="1475481"/>
    <lineage>
        <taxon>Bacteria</taxon>
        <taxon>Pseudomonadati</taxon>
        <taxon>Pseudomonadota</taxon>
        <taxon>Gammaproteobacteria</taxon>
        <taxon>Lysobacterales</taxon>
        <taxon>Rhodanobacteraceae</taxon>
        <taxon>Mizugakiibacter</taxon>
    </lineage>
</organism>
<dbReference type="Gene3D" id="1.10.600.10">
    <property type="entry name" value="Farnesyl Diphosphate Synthase"/>
    <property type="match status" value="1"/>
</dbReference>
<dbReference type="EMBL" id="DF970177">
    <property type="protein sequence ID" value="GAP65860.1"/>
    <property type="molecule type" value="Genomic_DNA"/>
</dbReference>
<proteinExistence type="predicted"/>
<dbReference type="RefSeq" id="WP_082306514.1">
    <property type="nucleotide sequence ID" value="NZ_DF970177.1"/>
</dbReference>